<dbReference type="AlphaFoldDB" id="A0A078A6F3"/>
<keyword evidence="5" id="KW-0067">ATP-binding</keyword>
<keyword evidence="2" id="KW-0808">Transferase</keyword>
<dbReference type="CDD" id="cd04515">
    <property type="entry name" value="Alpha_kinase"/>
    <property type="match status" value="1"/>
</dbReference>
<evidence type="ECO:0000313" key="8">
    <source>
        <dbReference type="Proteomes" id="UP000039865"/>
    </source>
</evidence>
<dbReference type="InterPro" id="IPR011009">
    <property type="entry name" value="Kinase-like_dom_sf"/>
</dbReference>
<keyword evidence="7" id="KW-0251">Elongation factor</keyword>
<protein>
    <submittedName>
        <fullName evidence="7">Elongation factor 2</fullName>
    </submittedName>
</protein>
<accession>A0A078A6F3</accession>
<organism evidence="7 8">
    <name type="scientific">Stylonychia lemnae</name>
    <name type="common">Ciliate</name>
    <dbReference type="NCBI Taxonomy" id="5949"/>
    <lineage>
        <taxon>Eukaryota</taxon>
        <taxon>Sar</taxon>
        <taxon>Alveolata</taxon>
        <taxon>Ciliophora</taxon>
        <taxon>Intramacronucleata</taxon>
        <taxon>Spirotrichea</taxon>
        <taxon>Stichotrichia</taxon>
        <taxon>Sporadotrichida</taxon>
        <taxon>Oxytrichidae</taxon>
        <taxon>Stylonychinae</taxon>
        <taxon>Stylonychia</taxon>
    </lineage>
</organism>
<dbReference type="GO" id="GO:0004674">
    <property type="term" value="F:protein serine/threonine kinase activity"/>
    <property type="evidence" value="ECO:0007669"/>
    <property type="project" value="UniProtKB-KW"/>
</dbReference>
<reference evidence="7 8" key="1">
    <citation type="submission" date="2014-06" db="EMBL/GenBank/DDBJ databases">
        <authorList>
            <person name="Swart Estienne"/>
        </authorList>
    </citation>
    <scope>NUCLEOTIDE SEQUENCE [LARGE SCALE GENOMIC DNA]</scope>
    <source>
        <strain evidence="7 8">130c</strain>
    </source>
</reference>
<dbReference type="InterPro" id="IPR004166">
    <property type="entry name" value="a-kinase_dom"/>
</dbReference>
<dbReference type="SMART" id="SM00811">
    <property type="entry name" value="Alpha_kinase"/>
    <property type="match status" value="1"/>
</dbReference>
<dbReference type="InterPro" id="IPR051852">
    <property type="entry name" value="Alpha-type_PK"/>
</dbReference>
<gene>
    <name evidence="7" type="primary">Contig7844.g8365</name>
    <name evidence="7" type="ORF">STYLEM_6750</name>
</gene>
<dbReference type="OrthoDB" id="301415at2759"/>
<dbReference type="GO" id="GO:1903013">
    <property type="term" value="P:response to differentiation-inducing factor 1"/>
    <property type="evidence" value="ECO:0007669"/>
    <property type="project" value="TreeGrafter"/>
</dbReference>
<dbReference type="PANTHER" id="PTHR45992:SF2">
    <property type="entry name" value="EUKARYOTIC ELONGATION FACTOR 2 KINASE"/>
    <property type="match status" value="1"/>
</dbReference>
<dbReference type="Gene3D" id="3.20.200.10">
    <property type="entry name" value="MHCK/EF2 kinase"/>
    <property type="match status" value="1"/>
</dbReference>
<dbReference type="GO" id="GO:0003746">
    <property type="term" value="F:translation elongation factor activity"/>
    <property type="evidence" value="ECO:0007669"/>
    <property type="project" value="UniProtKB-KW"/>
</dbReference>
<dbReference type="Pfam" id="PF02816">
    <property type="entry name" value="Alpha_kinase"/>
    <property type="match status" value="1"/>
</dbReference>
<keyword evidence="3" id="KW-0547">Nucleotide-binding</keyword>
<evidence type="ECO:0000256" key="3">
    <source>
        <dbReference type="ARBA" id="ARBA00022741"/>
    </source>
</evidence>
<dbReference type="GO" id="GO:0031037">
    <property type="term" value="P:myosin II filament disassembly"/>
    <property type="evidence" value="ECO:0007669"/>
    <property type="project" value="TreeGrafter"/>
</dbReference>
<dbReference type="PROSITE" id="PS51158">
    <property type="entry name" value="ALPHA_KINASE"/>
    <property type="match status" value="1"/>
</dbReference>
<feature type="domain" description="Alpha-type protein kinase" evidence="6">
    <location>
        <begin position="175"/>
        <end position="407"/>
    </location>
</feature>
<dbReference type="PANTHER" id="PTHR45992">
    <property type="entry name" value="EUKARYOTIC ELONGATION FACTOR 2 KINASE-RELATED"/>
    <property type="match status" value="1"/>
</dbReference>
<dbReference type="EMBL" id="CCKQ01006473">
    <property type="protein sequence ID" value="CDW77784.1"/>
    <property type="molecule type" value="Genomic_DNA"/>
</dbReference>
<evidence type="ECO:0000256" key="2">
    <source>
        <dbReference type="ARBA" id="ARBA00022679"/>
    </source>
</evidence>
<evidence type="ECO:0000256" key="1">
    <source>
        <dbReference type="ARBA" id="ARBA00022527"/>
    </source>
</evidence>
<name>A0A078A6F3_STYLE</name>
<evidence type="ECO:0000259" key="6">
    <source>
        <dbReference type="PROSITE" id="PS51158"/>
    </source>
</evidence>
<evidence type="ECO:0000256" key="5">
    <source>
        <dbReference type="ARBA" id="ARBA00022840"/>
    </source>
</evidence>
<dbReference type="InParanoid" id="A0A078A6F3"/>
<proteinExistence type="predicted"/>
<dbReference type="GO" id="GO:0005524">
    <property type="term" value="F:ATP binding"/>
    <property type="evidence" value="ECO:0007669"/>
    <property type="project" value="UniProtKB-KW"/>
</dbReference>
<keyword evidence="4" id="KW-0418">Kinase</keyword>
<dbReference type="SUPFAM" id="SSF56112">
    <property type="entry name" value="Protein kinase-like (PK-like)"/>
    <property type="match status" value="1"/>
</dbReference>
<evidence type="ECO:0000313" key="7">
    <source>
        <dbReference type="EMBL" id="CDW77784.1"/>
    </source>
</evidence>
<sequence>MCLNHFDYIIDGEIIEGDQDVQYRLQATINGDPQNPNNIISQGFVDGDNNLQGFWSLNGQEQSKGDIRIRKANRADLSLQRPGHTRLDDKDIQCICKLQLKNYVQTRLNKTISTIYANKMEPKNHALQQCAKIAIGRSKANFARAIFRKFFENEQLARESSLCRKNHDYRWFELYYLDENDLWFRKKEILELYIQKDPSGKGSFHEMKVCQQSRQIQYNQASNSYEETYLVQKHQWAFKRVLKSSHAIEVYKDIIIQYLARRFAQKFMEIVKRFYPDQEIQFDFIQPYVAVPLFSNSDQCYYEIESFLSGGFAKFSGLSKDGNFEHAQMTGAFTHWTALVSGAGFMITDLQGMRIDNFKFVLTDPLMHSFKKNQFGKTDHGQEDGMTKWFKTHKCNEICKKLGLNNKSINHLDIPLIMEFQQYLNKFNSNSEGFQNQLEFIIENVLSPIA</sequence>
<keyword evidence="8" id="KW-1185">Reference proteome</keyword>
<keyword evidence="7" id="KW-0648">Protein biosynthesis</keyword>
<keyword evidence="1" id="KW-0723">Serine/threonine-protein kinase</keyword>
<evidence type="ECO:0000256" key="4">
    <source>
        <dbReference type="ARBA" id="ARBA00022777"/>
    </source>
</evidence>
<dbReference type="Proteomes" id="UP000039865">
    <property type="component" value="Unassembled WGS sequence"/>
</dbReference>